<feature type="domain" description="Prephenate/arogenate dehydrogenase" evidence="2">
    <location>
        <begin position="1"/>
        <end position="263"/>
    </location>
</feature>
<dbReference type="PROSITE" id="PS51176">
    <property type="entry name" value="PDH_ADH"/>
    <property type="match status" value="1"/>
</dbReference>
<dbReference type="Gene3D" id="3.40.50.720">
    <property type="entry name" value="NAD(P)-binding Rossmann-like Domain"/>
    <property type="match status" value="1"/>
</dbReference>
<proteinExistence type="predicted"/>
<dbReference type="SUPFAM" id="SSF48179">
    <property type="entry name" value="6-phosphogluconate dehydrogenase C-terminal domain-like"/>
    <property type="match status" value="1"/>
</dbReference>
<dbReference type="InterPro" id="IPR036291">
    <property type="entry name" value="NAD(P)-bd_dom_sf"/>
</dbReference>
<dbReference type="GO" id="GO:0033730">
    <property type="term" value="F:arogenate dehydrogenase (NADP+) activity"/>
    <property type="evidence" value="ECO:0007669"/>
    <property type="project" value="InterPro"/>
</dbReference>
<protein>
    <submittedName>
        <fullName evidence="3">Prephenate dehydrogenase/arogenate dehydrogenase family protein</fullName>
    </submittedName>
</protein>
<dbReference type="GO" id="GO:0006571">
    <property type="term" value="P:tyrosine biosynthetic process"/>
    <property type="evidence" value="ECO:0007669"/>
    <property type="project" value="InterPro"/>
</dbReference>
<dbReference type="Pfam" id="PF26213">
    <property type="entry name" value="TYRAAT1_C"/>
    <property type="match status" value="1"/>
</dbReference>
<name>A0A7C3EEW9_9SPIR</name>
<dbReference type="InterPro" id="IPR045011">
    <property type="entry name" value="TYRAAT1/2"/>
</dbReference>
<dbReference type="InterPro" id="IPR046826">
    <property type="entry name" value="PDH_N"/>
</dbReference>
<comment type="caution">
    <text evidence="3">The sequence shown here is derived from an EMBL/GenBank/DDBJ whole genome shotgun (WGS) entry which is preliminary data.</text>
</comment>
<evidence type="ECO:0000313" key="3">
    <source>
        <dbReference type="EMBL" id="HFH28435.1"/>
    </source>
</evidence>
<keyword evidence="1" id="KW-0560">Oxidoreductase</keyword>
<dbReference type="GO" id="GO:0004665">
    <property type="term" value="F:prephenate dehydrogenase (NADP+) activity"/>
    <property type="evidence" value="ECO:0007669"/>
    <property type="project" value="InterPro"/>
</dbReference>
<dbReference type="EMBL" id="DSVL01000086">
    <property type="protein sequence ID" value="HFH28435.1"/>
    <property type="molecule type" value="Genomic_DNA"/>
</dbReference>
<dbReference type="SUPFAM" id="SSF51735">
    <property type="entry name" value="NAD(P)-binding Rossmann-fold domains"/>
    <property type="match status" value="1"/>
</dbReference>
<dbReference type="Pfam" id="PF02153">
    <property type="entry name" value="PDH_N"/>
    <property type="match status" value="1"/>
</dbReference>
<gene>
    <name evidence="3" type="ORF">ENS59_02840</name>
</gene>
<dbReference type="InterPro" id="IPR003099">
    <property type="entry name" value="Prephen_DH"/>
</dbReference>
<dbReference type="InterPro" id="IPR059064">
    <property type="entry name" value="TYRAAT2_C"/>
</dbReference>
<accession>A0A7C3EEW9</accession>
<dbReference type="GO" id="GO:0070403">
    <property type="term" value="F:NAD+ binding"/>
    <property type="evidence" value="ECO:0007669"/>
    <property type="project" value="InterPro"/>
</dbReference>
<dbReference type="AlphaFoldDB" id="A0A7C3EEW9"/>
<dbReference type="GO" id="GO:0008977">
    <property type="term" value="F:prephenate dehydrogenase (NAD+) activity"/>
    <property type="evidence" value="ECO:0007669"/>
    <property type="project" value="InterPro"/>
</dbReference>
<evidence type="ECO:0000256" key="1">
    <source>
        <dbReference type="ARBA" id="ARBA00023002"/>
    </source>
</evidence>
<dbReference type="PANTHER" id="PTHR43207:SF4">
    <property type="entry name" value="AROGENATE DEHYDROGENASE 2, CHLOROPLASTIC"/>
    <property type="match status" value="1"/>
</dbReference>
<dbReference type="PANTHER" id="PTHR43207">
    <property type="entry name" value="AROGENATE DEHYDROGENASE-RELATED"/>
    <property type="match status" value="1"/>
</dbReference>
<reference evidence="3" key="1">
    <citation type="journal article" date="2020" name="mSystems">
        <title>Genome- and Community-Level Interaction Insights into Carbon Utilization and Element Cycling Functions of Hydrothermarchaeota in Hydrothermal Sediment.</title>
        <authorList>
            <person name="Zhou Z."/>
            <person name="Liu Y."/>
            <person name="Xu W."/>
            <person name="Pan J."/>
            <person name="Luo Z.H."/>
            <person name="Li M."/>
        </authorList>
    </citation>
    <scope>NUCLEOTIDE SEQUENCE [LARGE SCALE GENOMIC DNA]</scope>
    <source>
        <strain evidence="3">SpSt-503</strain>
    </source>
</reference>
<dbReference type="InterPro" id="IPR008927">
    <property type="entry name" value="6-PGluconate_DH-like_C_sf"/>
</dbReference>
<organism evidence="3">
    <name type="scientific">Gracilinema caldarium</name>
    <dbReference type="NCBI Taxonomy" id="215591"/>
    <lineage>
        <taxon>Bacteria</taxon>
        <taxon>Pseudomonadati</taxon>
        <taxon>Spirochaetota</taxon>
        <taxon>Spirochaetia</taxon>
        <taxon>Spirochaetales</taxon>
        <taxon>Breznakiellaceae</taxon>
        <taxon>Gracilinema</taxon>
    </lineage>
</organism>
<evidence type="ECO:0000259" key="2">
    <source>
        <dbReference type="PROSITE" id="PS51176"/>
    </source>
</evidence>
<sequence length="263" mass="29831">MTVGVFGLGRFGTFWAGLLSERFSVLAYDRDPDIKPPQGVRRASLEELGKCPIIFLCVTIRALPEVLQVIRPYLDRETIVADTCSVKVLPKAWLLEHLPQHTPILATHPMFGPESAKDGLEGLAIMMDPIRVDERQAQFWEDVFAGFGLTVVRMTCEEHDREAAYSQALTHFVGRSLYRIGLPETPIATRWYKKLHGVAKQCVRDSHLLFEDMQTLNPYAEEMRRKVLQGFADTLKDLGDPFEVQLVEVDEQNRGGKDDRCSE</sequence>